<keyword evidence="2" id="KW-0444">Lipid biosynthesis</keyword>
<dbReference type="Pfam" id="PF01553">
    <property type="entry name" value="Acyltransferase"/>
    <property type="match status" value="1"/>
</dbReference>
<sequence length="353" mass="38530">METMRRFRERKTVSKTSSSLLVALFVAAAGIEGVHSYAPHFAPPRPRRPTHRPASIVDAEVLVPPFRAANDPADHVLSAGPGGVGPTLSFGGREVNLFGFRVLAAAVLTCPVWGLALNAYEVVAEAVGRDPNRVHFDGLGKIWSRVFLWMSDCFPERFGREHVAQEGRAVLYAANHASWLDIPLLCTSIDPVFKFIAKGELRKVPCIGKQLVGGKHILIDREDRRSQLRTFKEGVAWLKSGVPLMAFPEGTRSDDGHLQDFKGGIFSMAVKVGVPVVPVTITHAHAVMPSNALFPFQSGAGKLAVHLHPPIDPEGLTEAELSLKVREAIMSKLPQCQLPHQNKDDSDKKLTEA</sequence>
<protein>
    <recommendedName>
        <fullName evidence="7">Phospholipid/glycerol acyltransferase domain-containing protein</fullName>
    </recommendedName>
</protein>
<dbReference type="InterPro" id="IPR002123">
    <property type="entry name" value="Plipid/glycerol_acylTrfase"/>
</dbReference>
<dbReference type="SMART" id="SM00563">
    <property type="entry name" value="PlsC"/>
    <property type="match status" value="1"/>
</dbReference>
<dbReference type="CDD" id="cd07989">
    <property type="entry name" value="LPLAT_AGPAT-like"/>
    <property type="match status" value="1"/>
</dbReference>
<evidence type="ECO:0000256" key="5">
    <source>
        <dbReference type="ARBA" id="ARBA00023315"/>
    </source>
</evidence>
<keyword evidence="3" id="KW-0808">Transferase</keyword>
<evidence type="ECO:0000256" key="4">
    <source>
        <dbReference type="ARBA" id="ARBA00023098"/>
    </source>
</evidence>
<proteinExistence type="predicted"/>
<dbReference type="PANTHER" id="PTHR10434:SF64">
    <property type="entry name" value="1-ACYL-SN-GLYCEROL-3-PHOSPHATE ACYLTRANSFERASE-RELATED"/>
    <property type="match status" value="1"/>
</dbReference>
<feature type="domain" description="Phospholipid/glycerol acyltransferase" evidence="7">
    <location>
        <begin position="170"/>
        <end position="284"/>
    </location>
</feature>
<dbReference type="GO" id="GO:0006654">
    <property type="term" value="P:phosphatidic acid biosynthetic process"/>
    <property type="evidence" value="ECO:0007669"/>
    <property type="project" value="TreeGrafter"/>
</dbReference>
<name>A0A7S1C1W7_9STRA</name>
<organism evidence="8">
    <name type="scientific">Corethron hystrix</name>
    <dbReference type="NCBI Taxonomy" id="216773"/>
    <lineage>
        <taxon>Eukaryota</taxon>
        <taxon>Sar</taxon>
        <taxon>Stramenopiles</taxon>
        <taxon>Ochrophyta</taxon>
        <taxon>Bacillariophyta</taxon>
        <taxon>Coscinodiscophyceae</taxon>
        <taxon>Corethrophycidae</taxon>
        <taxon>Corethrales</taxon>
        <taxon>Corethraceae</taxon>
        <taxon>Corethron</taxon>
    </lineage>
</organism>
<comment type="pathway">
    <text evidence="1">Lipid metabolism.</text>
</comment>
<evidence type="ECO:0000256" key="6">
    <source>
        <dbReference type="SAM" id="MobiDB-lite"/>
    </source>
</evidence>
<evidence type="ECO:0000256" key="1">
    <source>
        <dbReference type="ARBA" id="ARBA00005189"/>
    </source>
</evidence>
<dbReference type="PANTHER" id="PTHR10434">
    <property type="entry name" value="1-ACYL-SN-GLYCEROL-3-PHOSPHATE ACYLTRANSFERASE"/>
    <property type="match status" value="1"/>
</dbReference>
<feature type="region of interest" description="Disordered" evidence="6">
    <location>
        <begin position="334"/>
        <end position="353"/>
    </location>
</feature>
<gene>
    <name evidence="8" type="ORF">CHYS00102_LOCUS30426</name>
</gene>
<dbReference type="AlphaFoldDB" id="A0A7S1C1W7"/>
<accession>A0A7S1C1W7</accession>
<evidence type="ECO:0000256" key="3">
    <source>
        <dbReference type="ARBA" id="ARBA00022679"/>
    </source>
</evidence>
<dbReference type="EMBL" id="HBFR01041632">
    <property type="protein sequence ID" value="CAD8903207.1"/>
    <property type="molecule type" value="Transcribed_RNA"/>
</dbReference>
<feature type="compositionally biased region" description="Basic and acidic residues" evidence="6">
    <location>
        <begin position="341"/>
        <end position="353"/>
    </location>
</feature>
<dbReference type="GO" id="GO:0003841">
    <property type="term" value="F:1-acylglycerol-3-phosphate O-acyltransferase activity"/>
    <property type="evidence" value="ECO:0007669"/>
    <property type="project" value="TreeGrafter"/>
</dbReference>
<evidence type="ECO:0000259" key="7">
    <source>
        <dbReference type="SMART" id="SM00563"/>
    </source>
</evidence>
<evidence type="ECO:0000313" key="8">
    <source>
        <dbReference type="EMBL" id="CAD8903207.1"/>
    </source>
</evidence>
<keyword evidence="4" id="KW-0443">Lipid metabolism</keyword>
<reference evidence="8" key="1">
    <citation type="submission" date="2021-01" db="EMBL/GenBank/DDBJ databases">
        <authorList>
            <person name="Corre E."/>
            <person name="Pelletier E."/>
            <person name="Niang G."/>
            <person name="Scheremetjew M."/>
            <person name="Finn R."/>
            <person name="Kale V."/>
            <person name="Holt S."/>
            <person name="Cochrane G."/>
            <person name="Meng A."/>
            <person name="Brown T."/>
            <person name="Cohen L."/>
        </authorList>
    </citation>
    <scope>NUCLEOTIDE SEQUENCE</scope>
    <source>
        <strain evidence="8">308</strain>
    </source>
</reference>
<dbReference type="SUPFAM" id="SSF69593">
    <property type="entry name" value="Glycerol-3-phosphate (1)-acyltransferase"/>
    <property type="match status" value="1"/>
</dbReference>
<keyword evidence="5" id="KW-0012">Acyltransferase</keyword>
<evidence type="ECO:0000256" key="2">
    <source>
        <dbReference type="ARBA" id="ARBA00022516"/>
    </source>
</evidence>